<reference evidence="2" key="2">
    <citation type="journal article" date="2006" name="PLoS Pathog.">
        <title>New perspectives on host-parasite interplay by comparative transcriptomic and proteomic analyses of Schistosoma japonicum.</title>
        <authorList>
            <person name="Liu F."/>
            <person name="Lu J."/>
            <person name="Hu W."/>
            <person name="Wang S.Y."/>
            <person name="Cui S.J."/>
            <person name="Chi M."/>
            <person name="Yan Q."/>
            <person name="Wang X.R."/>
            <person name="Song H.D."/>
            <person name="Xu X.N."/>
            <person name="Wang J.J."/>
            <person name="Zhang X.L."/>
            <person name="Zhang X."/>
            <person name="Wang Z.Q."/>
            <person name="Xue C.L."/>
            <person name="Brindley P.J."/>
            <person name="McManus D.P."/>
            <person name="Yang P.Y."/>
            <person name="Feng Z."/>
            <person name="Chen Z."/>
            <person name="Han Z.G."/>
        </authorList>
    </citation>
    <scope>NUCLEOTIDE SEQUENCE</scope>
</reference>
<evidence type="ECO:0000313" key="2">
    <source>
        <dbReference type="EMBL" id="AAX26367.1"/>
    </source>
</evidence>
<reference evidence="2" key="1">
    <citation type="submission" date="2005-03" db="EMBL/GenBank/DDBJ databases">
        <authorList>
            <person name="Han Z."/>
        </authorList>
    </citation>
    <scope>NUCLEOTIDE SEQUENCE</scope>
</reference>
<dbReference type="GO" id="GO:0048029">
    <property type="term" value="F:monosaccharide binding"/>
    <property type="evidence" value="ECO:0007669"/>
    <property type="project" value="TreeGrafter"/>
</dbReference>
<name>Q5C1V8_SCHJA</name>
<dbReference type="PANTHER" id="PTHR13697:SF4">
    <property type="entry name" value="ATP-DEPENDENT 6-PHOSPHOFRUCTOKINASE"/>
    <property type="match status" value="1"/>
</dbReference>
<dbReference type="GO" id="GO:0005945">
    <property type="term" value="C:6-phosphofructokinase complex"/>
    <property type="evidence" value="ECO:0007669"/>
    <property type="project" value="TreeGrafter"/>
</dbReference>
<dbReference type="GO" id="GO:0006002">
    <property type="term" value="P:fructose 6-phosphate metabolic process"/>
    <property type="evidence" value="ECO:0007669"/>
    <property type="project" value="TreeGrafter"/>
</dbReference>
<dbReference type="SUPFAM" id="SSF53784">
    <property type="entry name" value="Phosphofructokinase"/>
    <property type="match status" value="1"/>
</dbReference>
<proteinExistence type="evidence at transcript level"/>
<dbReference type="EMBL" id="AY810478">
    <property type="protein sequence ID" value="AAX26367.1"/>
    <property type="molecule type" value="mRNA"/>
</dbReference>
<comment type="catalytic activity">
    <reaction evidence="1">
        <text>beta-D-fructose 6-phosphate + ATP = beta-D-fructose 1,6-bisphosphate + ADP + H(+)</text>
        <dbReference type="Rhea" id="RHEA:16109"/>
        <dbReference type="ChEBI" id="CHEBI:15378"/>
        <dbReference type="ChEBI" id="CHEBI:30616"/>
        <dbReference type="ChEBI" id="CHEBI:32966"/>
        <dbReference type="ChEBI" id="CHEBI:57634"/>
        <dbReference type="ChEBI" id="CHEBI:456216"/>
        <dbReference type="EC" id="2.7.1.11"/>
    </reaction>
</comment>
<dbReference type="InterPro" id="IPR035966">
    <property type="entry name" value="PKF_sf"/>
</dbReference>
<dbReference type="GO" id="GO:0005524">
    <property type="term" value="F:ATP binding"/>
    <property type="evidence" value="ECO:0007669"/>
    <property type="project" value="TreeGrafter"/>
</dbReference>
<dbReference type="GO" id="GO:0003872">
    <property type="term" value="F:6-phosphofructokinase activity"/>
    <property type="evidence" value="ECO:0007669"/>
    <property type="project" value="UniProtKB-EC"/>
</dbReference>
<dbReference type="Gene3D" id="3.40.50.460">
    <property type="entry name" value="Phosphofructokinase domain"/>
    <property type="match status" value="1"/>
</dbReference>
<accession>Q5C1V8</accession>
<organism evidence="2">
    <name type="scientific">Schistosoma japonicum</name>
    <name type="common">Blood fluke</name>
    <dbReference type="NCBI Taxonomy" id="6182"/>
    <lineage>
        <taxon>Eukaryota</taxon>
        <taxon>Metazoa</taxon>
        <taxon>Spiralia</taxon>
        <taxon>Lophotrochozoa</taxon>
        <taxon>Platyhelminthes</taxon>
        <taxon>Trematoda</taxon>
        <taxon>Digenea</taxon>
        <taxon>Strigeidida</taxon>
        <taxon>Schistosomatoidea</taxon>
        <taxon>Schistosomatidae</taxon>
        <taxon>Schistosoma</taxon>
    </lineage>
</organism>
<dbReference type="GO" id="GO:0030388">
    <property type="term" value="P:fructose 1,6-bisphosphate metabolic process"/>
    <property type="evidence" value="ECO:0007669"/>
    <property type="project" value="TreeGrafter"/>
</dbReference>
<dbReference type="GO" id="GO:0016208">
    <property type="term" value="F:AMP binding"/>
    <property type="evidence" value="ECO:0007669"/>
    <property type="project" value="TreeGrafter"/>
</dbReference>
<protein>
    <submittedName>
        <fullName evidence="2">Uncharacterized protein</fullName>
    </submittedName>
</protein>
<dbReference type="Gene3D" id="3.40.50.450">
    <property type="match status" value="1"/>
</dbReference>
<evidence type="ECO:0000256" key="1">
    <source>
        <dbReference type="ARBA" id="ARBA00048070"/>
    </source>
</evidence>
<dbReference type="AlphaFoldDB" id="Q5C1V8"/>
<sequence>MQQGDRPSPFDRNLGTKFASKAIDWLDEQINANIRSDSTVYTPGNLCCTLIGIVRRQTNYSNIVELKEHTDFKHRLPKEEWWLSLRPLMRIMAKHDSLYESESIMAGTDRK</sequence>
<dbReference type="GO" id="GO:0042802">
    <property type="term" value="F:identical protein binding"/>
    <property type="evidence" value="ECO:0007669"/>
    <property type="project" value="TreeGrafter"/>
</dbReference>
<dbReference type="GO" id="GO:0061621">
    <property type="term" value="P:canonical glycolysis"/>
    <property type="evidence" value="ECO:0007669"/>
    <property type="project" value="TreeGrafter"/>
</dbReference>
<dbReference type="PANTHER" id="PTHR13697">
    <property type="entry name" value="PHOSPHOFRUCTOKINASE"/>
    <property type="match status" value="1"/>
</dbReference>
<dbReference type="GO" id="GO:0070095">
    <property type="term" value="F:fructose-6-phosphate binding"/>
    <property type="evidence" value="ECO:0007669"/>
    <property type="project" value="TreeGrafter"/>
</dbReference>